<proteinExistence type="predicted"/>
<evidence type="ECO:0000313" key="3">
    <source>
        <dbReference type="EMBL" id="MBN3273513.1"/>
    </source>
</evidence>
<reference evidence="3" key="1">
    <citation type="journal article" date="2021" name="Cell">
        <title>Tracing the genetic footprints of vertebrate landing in non-teleost ray-finned fishes.</title>
        <authorList>
            <person name="Bi X."/>
            <person name="Wang K."/>
            <person name="Yang L."/>
            <person name="Pan H."/>
            <person name="Jiang H."/>
            <person name="Wei Q."/>
            <person name="Fang M."/>
            <person name="Yu H."/>
            <person name="Zhu C."/>
            <person name="Cai Y."/>
            <person name="He Y."/>
            <person name="Gan X."/>
            <person name="Zeng H."/>
            <person name="Yu D."/>
            <person name="Zhu Y."/>
            <person name="Jiang H."/>
            <person name="Qiu Q."/>
            <person name="Yang H."/>
            <person name="Zhang Y.E."/>
            <person name="Wang W."/>
            <person name="Zhu M."/>
            <person name="He S."/>
            <person name="Zhang G."/>
        </authorList>
    </citation>
    <scope>NUCLEOTIDE SEQUENCE</scope>
    <source>
        <strain evidence="3">Pddl_001</strain>
    </source>
</reference>
<accession>A0ABS2XH95</accession>
<gene>
    <name evidence="3" type="primary">Dok3</name>
    <name evidence="3" type="ORF">GTO93_0020414</name>
</gene>
<dbReference type="PANTHER" id="PTHR21258">
    <property type="entry name" value="DOCKING PROTEIN RELATED"/>
    <property type="match status" value="1"/>
</dbReference>
<dbReference type="SUPFAM" id="SSF50729">
    <property type="entry name" value="PH domain-like"/>
    <property type="match status" value="2"/>
</dbReference>
<dbReference type="PROSITE" id="PS51064">
    <property type="entry name" value="IRS_PTB"/>
    <property type="match status" value="1"/>
</dbReference>
<dbReference type="InterPro" id="IPR001849">
    <property type="entry name" value="PH_domain"/>
</dbReference>
<dbReference type="SMART" id="SM01244">
    <property type="entry name" value="IRS"/>
    <property type="match status" value="1"/>
</dbReference>
<protein>
    <submittedName>
        <fullName evidence="3">DOK3 protein</fullName>
    </submittedName>
</protein>
<dbReference type="InterPro" id="IPR011993">
    <property type="entry name" value="PH-like_dom_sf"/>
</dbReference>
<dbReference type="EMBL" id="JAAWVQ010031411">
    <property type="protein sequence ID" value="MBN3273513.1"/>
    <property type="molecule type" value="Genomic_DNA"/>
</dbReference>
<dbReference type="InterPro" id="IPR002404">
    <property type="entry name" value="IRS_PTB"/>
</dbReference>
<sequence>MEHTSKEGMLYLQGIKFGKKVWKRTWLMLYPASSYGIGRVELLDVRDGAGGGAPAPNKQGVKKNDKKLIRLTDCISVTPAPGETCPKDCAAFYLNTTQRTYALASENAQDWVGKLCELAFQSNDYQKPLSRSSSTEVSMEENELYSSWKAAQEFQVTVQVTEASLRCDLYGDYILVASKEDITLLEPRSKQVLYNWPYRLLRRFGQDKTAFTFEAGRRCKSGEGYFMFLSKNVPEIFRAMEQGIGQESKRRSASEQDHETTPQHTAEHCLPAQEPNNPRASLALNQGGKVMKEQTPELPQRKSMNINKPARNALLKDRTKMNQAGESGTMSATEPLNTVYATIQDIQLHSAEPSQSPINSDQMRSSTCNHDSLLGAFQNVESEEGRSVQLPPEDLHHYAQVKPTTEEHLSDFPLYDNMDFEKPWSGHRLEHLDVESEEDSPSPQDFYSLLKSEDHGEKSRKKQEEKIVCPTSPRSCIVTETKISDCFKQRLTNLFSKEMPKFTPPALVPKDFDSADRLNF</sequence>
<feature type="compositionally biased region" description="Basic and acidic residues" evidence="1">
    <location>
        <begin position="247"/>
        <end position="267"/>
    </location>
</feature>
<evidence type="ECO:0000313" key="4">
    <source>
        <dbReference type="Proteomes" id="UP001166093"/>
    </source>
</evidence>
<keyword evidence="4" id="KW-1185">Reference proteome</keyword>
<feature type="non-terminal residue" evidence="3">
    <location>
        <position position="520"/>
    </location>
</feature>
<dbReference type="Gene3D" id="2.30.29.30">
    <property type="entry name" value="Pleckstrin-homology domain (PH domain)/Phosphotyrosine-binding domain (PTB)"/>
    <property type="match status" value="2"/>
</dbReference>
<dbReference type="Proteomes" id="UP001166093">
    <property type="component" value="Unassembled WGS sequence"/>
</dbReference>
<evidence type="ECO:0000256" key="1">
    <source>
        <dbReference type="SAM" id="MobiDB-lite"/>
    </source>
</evidence>
<dbReference type="PANTHER" id="PTHR21258:SF58">
    <property type="entry name" value="DOCKING PROTEIN 3-LIKE"/>
    <property type="match status" value="1"/>
</dbReference>
<name>A0ABS2XH95_POLSP</name>
<evidence type="ECO:0000259" key="2">
    <source>
        <dbReference type="PROSITE" id="PS51064"/>
    </source>
</evidence>
<dbReference type="InterPro" id="IPR050996">
    <property type="entry name" value="Docking_Protein_DOK"/>
</dbReference>
<organism evidence="3 4">
    <name type="scientific">Polyodon spathula</name>
    <name type="common">North American paddlefish</name>
    <name type="synonym">Squalus spathula</name>
    <dbReference type="NCBI Taxonomy" id="7913"/>
    <lineage>
        <taxon>Eukaryota</taxon>
        <taxon>Metazoa</taxon>
        <taxon>Chordata</taxon>
        <taxon>Craniata</taxon>
        <taxon>Vertebrata</taxon>
        <taxon>Euteleostomi</taxon>
        <taxon>Actinopterygii</taxon>
        <taxon>Chondrostei</taxon>
        <taxon>Acipenseriformes</taxon>
        <taxon>Polyodontidae</taxon>
        <taxon>Polyodon</taxon>
    </lineage>
</organism>
<dbReference type="SMART" id="SM00233">
    <property type="entry name" value="PH"/>
    <property type="match status" value="1"/>
</dbReference>
<dbReference type="Pfam" id="PF02174">
    <property type="entry name" value="IRS"/>
    <property type="match status" value="1"/>
</dbReference>
<dbReference type="SMART" id="SM00310">
    <property type="entry name" value="PTBI"/>
    <property type="match status" value="1"/>
</dbReference>
<feature type="domain" description="IRS-type PTB" evidence="2">
    <location>
        <begin position="150"/>
        <end position="254"/>
    </location>
</feature>
<comment type="caution">
    <text evidence="3">The sequence shown here is derived from an EMBL/GenBank/DDBJ whole genome shotgun (WGS) entry which is preliminary data.</text>
</comment>
<feature type="region of interest" description="Disordered" evidence="1">
    <location>
        <begin position="244"/>
        <end position="276"/>
    </location>
</feature>
<feature type="non-terminal residue" evidence="3">
    <location>
        <position position="1"/>
    </location>
</feature>